<dbReference type="AlphaFoldDB" id="A0A2Z7A256"/>
<evidence type="ECO:0000313" key="1">
    <source>
        <dbReference type="EMBL" id="KZV15614.1"/>
    </source>
</evidence>
<name>A0A2Z7A256_9LAMI</name>
<dbReference type="Proteomes" id="UP000250235">
    <property type="component" value="Unassembled WGS sequence"/>
</dbReference>
<protein>
    <submittedName>
        <fullName evidence="1">5-methyltetrahydropteroyltriglutamate--homocysteine methyltransferase-like</fullName>
    </submittedName>
</protein>
<evidence type="ECO:0000313" key="2">
    <source>
        <dbReference type="Proteomes" id="UP000250235"/>
    </source>
</evidence>
<keyword evidence="1" id="KW-0489">Methyltransferase</keyword>
<accession>A0A2Z7A256</accession>
<keyword evidence="2" id="KW-1185">Reference proteome</keyword>
<gene>
    <name evidence="1" type="ORF">F511_03510</name>
</gene>
<proteinExistence type="predicted"/>
<keyword evidence="1" id="KW-0808">Transferase</keyword>
<sequence>MQHAINQVMKCMRLSKESVIKTSVSTSKSSQESLYTTCGVSTGGNHRSVIIEARQPISQLGGILHLSDDSVGLSWHDTSICRHNVALSQILVLIGSLAKAKVLQLNLTFTLATASADQSRHCAPNMLSNDAVLTNTNDDTLESPLTVLINSDSADQSRHCAPNMLSNDAVLTNTNDDTLESPLTNSAVIALSHS</sequence>
<dbReference type="EMBL" id="KV019704">
    <property type="protein sequence ID" value="KZV15614.1"/>
    <property type="molecule type" value="Genomic_DNA"/>
</dbReference>
<dbReference type="GO" id="GO:0032259">
    <property type="term" value="P:methylation"/>
    <property type="evidence" value="ECO:0007669"/>
    <property type="project" value="UniProtKB-KW"/>
</dbReference>
<dbReference type="GO" id="GO:0008168">
    <property type="term" value="F:methyltransferase activity"/>
    <property type="evidence" value="ECO:0007669"/>
    <property type="project" value="UniProtKB-KW"/>
</dbReference>
<reference evidence="1 2" key="1">
    <citation type="journal article" date="2015" name="Proc. Natl. Acad. Sci. U.S.A.">
        <title>The resurrection genome of Boea hygrometrica: A blueprint for survival of dehydration.</title>
        <authorList>
            <person name="Xiao L."/>
            <person name="Yang G."/>
            <person name="Zhang L."/>
            <person name="Yang X."/>
            <person name="Zhao S."/>
            <person name="Ji Z."/>
            <person name="Zhou Q."/>
            <person name="Hu M."/>
            <person name="Wang Y."/>
            <person name="Chen M."/>
            <person name="Xu Y."/>
            <person name="Jin H."/>
            <person name="Xiao X."/>
            <person name="Hu G."/>
            <person name="Bao F."/>
            <person name="Hu Y."/>
            <person name="Wan P."/>
            <person name="Li L."/>
            <person name="Deng X."/>
            <person name="Kuang T."/>
            <person name="Xiang C."/>
            <person name="Zhu J.K."/>
            <person name="Oliver M.J."/>
            <person name="He Y."/>
        </authorList>
    </citation>
    <scope>NUCLEOTIDE SEQUENCE [LARGE SCALE GENOMIC DNA]</scope>
    <source>
        <strain evidence="2">cv. XS01</strain>
    </source>
</reference>
<organism evidence="1 2">
    <name type="scientific">Dorcoceras hygrometricum</name>
    <dbReference type="NCBI Taxonomy" id="472368"/>
    <lineage>
        <taxon>Eukaryota</taxon>
        <taxon>Viridiplantae</taxon>
        <taxon>Streptophyta</taxon>
        <taxon>Embryophyta</taxon>
        <taxon>Tracheophyta</taxon>
        <taxon>Spermatophyta</taxon>
        <taxon>Magnoliopsida</taxon>
        <taxon>eudicotyledons</taxon>
        <taxon>Gunneridae</taxon>
        <taxon>Pentapetalae</taxon>
        <taxon>asterids</taxon>
        <taxon>lamiids</taxon>
        <taxon>Lamiales</taxon>
        <taxon>Gesneriaceae</taxon>
        <taxon>Didymocarpoideae</taxon>
        <taxon>Trichosporeae</taxon>
        <taxon>Loxocarpinae</taxon>
        <taxon>Dorcoceras</taxon>
    </lineage>
</organism>